<dbReference type="NCBIfam" id="NF047765">
    <property type="entry name" value="LIC_13387_fam"/>
    <property type="match status" value="1"/>
</dbReference>
<dbReference type="InterPro" id="IPR058068">
    <property type="entry name" value="LIC_13387-like"/>
</dbReference>
<dbReference type="EMBL" id="JAOVZO020000011">
    <property type="protein sequence ID" value="MDC8012536.1"/>
    <property type="molecule type" value="Genomic_DNA"/>
</dbReference>
<keyword evidence="3" id="KW-1185">Reference proteome</keyword>
<evidence type="ECO:0000313" key="3">
    <source>
        <dbReference type="Proteomes" id="UP001139971"/>
    </source>
</evidence>
<name>A0A9X4BH91_9GAMM</name>
<feature type="transmembrane region" description="Helical" evidence="1">
    <location>
        <begin position="56"/>
        <end position="80"/>
    </location>
</feature>
<gene>
    <name evidence="2" type="ORF">OD750_008245</name>
</gene>
<feature type="transmembrane region" description="Helical" evidence="1">
    <location>
        <begin position="120"/>
        <end position="136"/>
    </location>
</feature>
<evidence type="ECO:0000256" key="1">
    <source>
        <dbReference type="SAM" id="Phobius"/>
    </source>
</evidence>
<organism evidence="2 3">
    <name type="scientific">Tahibacter soli</name>
    <dbReference type="NCBI Taxonomy" id="2983605"/>
    <lineage>
        <taxon>Bacteria</taxon>
        <taxon>Pseudomonadati</taxon>
        <taxon>Pseudomonadota</taxon>
        <taxon>Gammaproteobacteria</taxon>
        <taxon>Lysobacterales</taxon>
        <taxon>Rhodanobacteraceae</taxon>
        <taxon>Tahibacter</taxon>
    </lineage>
</organism>
<keyword evidence="1" id="KW-0812">Transmembrane</keyword>
<dbReference type="AlphaFoldDB" id="A0A9X4BH91"/>
<accession>A0A9X4BH91</accession>
<sequence>MLAQSLLAASAAIFLVLGTIHLVYTFASNKFSPRDAALEARLREVSPVISRETSMWNAWIGFNASHSYGATLYGLVYGYLAIFRFDVLRAMPFVLAVGFAFLAGFAIVAVRYWFSIPRNGILLSLALYVAACIAAYA</sequence>
<keyword evidence="1" id="KW-0472">Membrane</keyword>
<dbReference type="RefSeq" id="WP_263541109.1">
    <property type="nucleotide sequence ID" value="NZ_JAOVZO020000011.1"/>
</dbReference>
<keyword evidence="1" id="KW-1133">Transmembrane helix</keyword>
<comment type="caution">
    <text evidence="2">The sequence shown here is derived from an EMBL/GenBank/DDBJ whole genome shotgun (WGS) entry which is preliminary data.</text>
</comment>
<feature type="transmembrane region" description="Helical" evidence="1">
    <location>
        <begin position="92"/>
        <end position="114"/>
    </location>
</feature>
<dbReference type="Proteomes" id="UP001139971">
    <property type="component" value="Unassembled WGS sequence"/>
</dbReference>
<protein>
    <submittedName>
        <fullName evidence="2">Uncharacterized protein</fullName>
    </submittedName>
</protein>
<proteinExistence type="predicted"/>
<reference evidence="2" key="1">
    <citation type="submission" date="2023-02" db="EMBL/GenBank/DDBJ databases">
        <title>Tahibacter soli sp. nov. isolated from soil.</title>
        <authorList>
            <person name="Baek J.H."/>
            <person name="Lee J.K."/>
            <person name="Choi D.G."/>
            <person name="Jeon C.O."/>
        </authorList>
    </citation>
    <scope>NUCLEOTIDE SEQUENCE</scope>
    <source>
        <strain evidence="2">BL</strain>
    </source>
</reference>
<evidence type="ECO:0000313" key="2">
    <source>
        <dbReference type="EMBL" id="MDC8012536.1"/>
    </source>
</evidence>